<name>U2QEF5_9ACTN</name>
<dbReference type="OrthoDB" id="3728876at2"/>
<evidence type="ECO:0000256" key="5">
    <source>
        <dbReference type="SAM" id="MobiDB-lite"/>
    </source>
</evidence>
<dbReference type="GO" id="GO:0016987">
    <property type="term" value="F:sigma factor activity"/>
    <property type="evidence" value="ECO:0007669"/>
    <property type="project" value="UniProtKB-KW"/>
</dbReference>
<comment type="caution">
    <text evidence="6">The sequence shown here is derived from an EMBL/GenBank/DDBJ whole genome shotgun (WGS) entry which is preliminary data.</text>
</comment>
<keyword evidence="2" id="KW-0731">Sigma factor</keyword>
<gene>
    <name evidence="6" type="ORF">HMPREF0682_0785</name>
</gene>
<evidence type="ECO:0000256" key="3">
    <source>
        <dbReference type="ARBA" id="ARBA00023125"/>
    </source>
</evidence>
<evidence type="ECO:0000256" key="4">
    <source>
        <dbReference type="ARBA" id="ARBA00023163"/>
    </source>
</evidence>
<keyword evidence="4" id="KW-0804">Transcription</keyword>
<dbReference type="Gene3D" id="1.20.140.160">
    <property type="match status" value="1"/>
</dbReference>
<feature type="compositionally biased region" description="Basic and acidic residues" evidence="5">
    <location>
        <begin position="255"/>
        <end position="265"/>
    </location>
</feature>
<feature type="compositionally biased region" description="Low complexity" evidence="5">
    <location>
        <begin position="209"/>
        <end position="219"/>
    </location>
</feature>
<keyword evidence="7" id="KW-1185">Reference proteome</keyword>
<proteinExistence type="predicted"/>
<dbReference type="RefSeq" id="WP_021797926.1">
    <property type="nucleotide sequence ID" value="NZ_ACVN02000212.1"/>
</dbReference>
<sequence>MAVPEGYREFVAEHTPALYRTAFLLCHDRERAEDLLNRTASSLLKQYKRRTSDAECAEWVRLRVYRIFLEDTAKKGYEEAPASNAGEQSGEAFIARRLAALPPADRAIAVHAVLDDCSSQKVASDLGCTTGEVRVALASFSALGSSYAEPSGEGAAPTVVMPSEGETDEGYEPDARERHGLIPLKVSRRRRPGSVVEIRRHLDERSRRSSAAETAAESSPVGSAAQIGLTWVQGDEPGSKGRVYRGDPSLSPPDRGAEAPPERPGDAGSAQGEPPARAMTNTPDDDRPEGPSPRRLATG</sequence>
<dbReference type="GeneID" id="95360127"/>
<dbReference type="GO" id="GO:0006352">
    <property type="term" value="P:DNA-templated transcription initiation"/>
    <property type="evidence" value="ECO:0007669"/>
    <property type="project" value="InterPro"/>
</dbReference>
<dbReference type="AlphaFoldDB" id="U2QEF5"/>
<feature type="region of interest" description="Disordered" evidence="5">
    <location>
        <begin position="147"/>
        <end position="299"/>
    </location>
</feature>
<accession>U2QEF5</accession>
<dbReference type="GO" id="GO:0003677">
    <property type="term" value="F:DNA binding"/>
    <property type="evidence" value="ECO:0007669"/>
    <property type="project" value="UniProtKB-KW"/>
</dbReference>
<dbReference type="PANTHER" id="PTHR43133">
    <property type="entry name" value="RNA POLYMERASE ECF-TYPE SIGMA FACTO"/>
    <property type="match status" value="1"/>
</dbReference>
<evidence type="ECO:0000256" key="1">
    <source>
        <dbReference type="ARBA" id="ARBA00023015"/>
    </source>
</evidence>
<dbReference type="Proteomes" id="UP000017052">
    <property type="component" value="Unassembled WGS sequence"/>
</dbReference>
<protein>
    <submittedName>
        <fullName evidence="6">Uncharacterized protein</fullName>
    </submittedName>
</protein>
<dbReference type="InterPro" id="IPR013325">
    <property type="entry name" value="RNA_pol_sigma_r2"/>
</dbReference>
<evidence type="ECO:0000256" key="2">
    <source>
        <dbReference type="ARBA" id="ARBA00023082"/>
    </source>
</evidence>
<evidence type="ECO:0000313" key="7">
    <source>
        <dbReference type="Proteomes" id="UP000017052"/>
    </source>
</evidence>
<organism evidence="6 7">
    <name type="scientific">Propionibacterium acidifaciens F0233</name>
    <dbReference type="NCBI Taxonomy" id="553198"/>
    <lineage>
        <taxon>Bacteria</taxon>
        <taxon>Bacillati</taxon>
        <taxon>Actinomycetota</taxon>
        <taxon>Actinomycetes</taxon>
        <taxon>Propionibacteriales</taxon>
        <taxon>Propionibacteriaceae</taxon>
        <taxon>Propionibacterium</taxon>
    </lineage>
</organism>
<reference evidence="6" key="1">
    <citation type="submission" date="2013-08" db="EMBL/GenBank/DDBJ databases">
        <authorList>
            <person name="Durkin A.S."/>
            <person name="Haft D.R."/>
            <person name="McCorrison J."/>
            <person name="Torralba M."/>
            <person name="Gillis M."/>
            <person name="Haft D.H."/>
            <person name="Methe B."/>
            <person name="Sutton G."/>
            <person name="Nelson K.E."/>
        </authorList>
    </citation>
    <scope>NUCLEOTIDE SEQUENCE [LARGE SCALE GENOMIC DNA]</scope>
    <source>
        <strain evidence="6">F0233</strain>
    </source>
</reference>
<feature type="compositionally biased region" description="Basic and acidic residues" evidence="5">
    <location>
        <begin position="197"/>
        <end position="207"/>
    </location>
</feature>
<evidence type="ECO:0000313" key="6">
    <source>
        <dbReference type="EMBL" id="ERK54549.1"/>
    </source>
</evidence>
<keyword evidence="3" id="KW-0238">DNA-binding</keyword>
<dbReference type="InterPro" id="IPR039425">
    <property type="entry name" value="RNA_pol_sigma-70-like"/>
</dbReference>
<dbReference type="PANTHER" id="PTHR43133:SF8">
    <property type="entry name" value="RNA POLYMERASE SIGMA FACTOR HI_1459-RELATED"/>
    <property type="match status" value="1"/>
</dbReference>
<dbReference type="SUPFAM" id="SSF88946">
    <property type="entry name" value="Sigma2 domain of RNA polymerase sigma factors"/>
    <property type="match status" value="1"/>
</dbReference>
<keyword evidence="1" id="KW-0805">Transcription regulation</keyword>
<dbReference type="EMBL" id="ACVN02000212">
    <property type="protein sequence ID" value="ERK54549.1"/>
    <property type="molecule type" value="Genomic_DNA"/>
</dbReference>